<name>A0ABX2T9A8_9PROT</name>
<keyword evidence="3 4" id="KW-0664">Pyridoxine biosynthesis</keyword>
<feature type="active site" description="Proton acceptor" evidence="4">
    <location>
        <position position="73"/>
    </location>
</feature>
<sequence length="247" mass="26169">MSRHLRLGVNIDHVATVRNARGGPHPDPLRAAKLAAQAGADGITAHLREDRRHIRDEDIARLATGIDLPLNLEMAATEEMLAIALRHRPHAACIVPEKRTEVTTEGGLDAVGGFAHLERFAQELGAAGIRVSLFVDPEPAQLDAARALGAPVVELHTGAYCEAEGAAREAELERIVRAAAHAEAIGLECHAGHGLSYETVGPVAAIPTIVELNIGHFLVGEAIFGGLYSAIQRMRACMKQARGIVGA</sequence>
<protein>
    <recommendedName>
        <fullName evidence="4 5">Pyridoxine 5'-phosphate synthase</fullName>
        <shortName evidence="4">PNP synthase</shortName>
        <ecNumber evidence="4 5">2.6.99.2</ecNumber>
    </recommendedName>
</protein>
<organism evidence="6 7">
    <name type="scientific">Azospirillum oleiclasticum</name>
    <dbReference type="NCBI Taxonomy" id="2735135"/>
    <lineage>
        <taxon>Bacteria</taxon>
        <taxon>Pseudomonadati</taxon>
        <taxon>Pseudomonadota</taxon>
        <taxon>Alphaproteobacteria</taxon>
        <taxon>Rhodospirillales</taxon>
        <taxon>Azospirillaceae</taxon>
        <taxon>Azospirillum</taxon>
    </lineage>
</organism>
<dbReference type="CDD" id="cd00003">
    <property type="entry name" value="PNPsynthase"/>
    <property type="match status" value="1"/>
</dbReference>
<comment type="caution">
    <text evidence="6">The sequence shown here is derived from an EMBL/GenBank/DDBJ whole genome shotgun (WGS) entry which is preliminary data.</text>
</comment>
<reference evidence="6 7" key="1">
    <citation type="submission" date="2020-05" db="EMBL/GenBank/DDBJ databases">
        <title>Azospirillum oleiclasticum sp. nov, a nitrogen-fixing and heavy crude oil-emulsifying bacterium isolated from the crude oil of Yumen Oilfield.</title>
        <authorList>
            <person name="Wu D."/>
            <person name="Cai M."/>
            <person name="Zhang X."/>
        </authorList>
    </citation>
    <scope>NUCLEOTIDE SEQUENCE [LARGE SCALE GENOMIC DNA]</scope>
    <source>
        <strain evidence="6 7">ROY-1-1-2</strain>
    </source>
</reference>
<dbReference type="PANTHER" id="PTHR30456:SF0">
    <property type="entry name" value="PYRIDOXINE 5'-PHOSPHATE SYNTHASE"/>
    <property type="match status" value="1"/>
</dbReference>
<comment type="subcellular location">
    <subcellularLocation>
        <location evidence="4">Cytoplasm</location>
    </subcellularLocation>
</comment>
<feature type="active site" description="Proton acceptor" evidence="4">
    <location>
        <position position="46"/>
    </location>
</feature>
<keyword evidence="7" id="KW-1185">Reference proteome</keyword>
<evidence type="ECO:0000256" key="5">
    <source>
        <dbReference type="NCBIfam" id="TIGR00559"/>
    </source>
</evidence>
<dbReference type="EC" id="2.6.99.2" evidence="4 5"/>
<dbReference type="Pfam" id="PF03740">
    <property type="entry name" value="PdxJ"/>
    <property type="match status" value="1"/>
</dbReference>
<feature type="binding site" evidence="4">
    <location>
        <begin position="215"/>
        <end position="216"/>
    </location>
    <ligand>
        <name>3-amino-2-oxopropyl phosphate</name>
        <dbReference type="ChEBI" id="CHEBI:57279"/>
    </ligand>
</feature>
<feature type="binding site" evidence="4">
    <location>
        <position position="21"/>
    </location>
    <ligand>
        <name>3-amino-2-oxopropyl phosphate</name>
        <dbReference type="ChEBI" id="CHEBI:57279"/>
    </ligand>
</feature>
<feature type="binding site" evidence="4">
    <location>
        <position position="103"/>
    </location>
    <ligand>
        <name>1-deoxy-D-xylulose 5-phosphate</name>
        <dbReference type="ChEBI" id="CHEBI:57792"/>
    </ligand>
</feature>
<dbReference type="PANTHER" id="PTHR30456">
    <property type="entry name" value="PYRIDOXINE 5'-PHOSPHATE SYNTHASE"/>
    <property type="match status" value="1"/>
</dbReference>
<dbReference type="InterPro" id="IPR004569">
    <property type="entry name" value="PyrdxlP_synth_PdxJ"/>
</dbReference>
<gene>
    <name evidence="4" type="primary">pdxJ</name>
    <name evidence="6" type="ORF">HND93_07410</name>
</gene>
<accession>A0ABX2T9A8</accession>
<comment type="subunit">
    <text evidence="4">Homooctamer; tetramer of dimers.</text>
</comment>
<evidence type="ECO:0000256" key="2">
    <source>
        <dbReference type="ARBA" id="ARBA00022679"/>
    </source>
</evidence>
<feature type="binding site" evidence="4">
    <location>
        <begin position="12"/>
        <end position="13"/>
    </location>
    <ligand>
        <name>1-deoxy-D-xylulose 5-phosphate</name>
        <dbReference type="ChEBI" id="CHEBI:57792"/>
    </ligand>
</feature>
<dbReference type="HAMAP" id="MF_00279">
    <property type="entry name" value="PdxJ"/>
    <property type="match status" value="1"/>
</dbReference>
<feature type="binding site" evidence="4">
    <location>
        <position position="48"/>
    </location>
    <ligand>
        <name>1-deoxy-D-xylulose 5-phosphate</name>
        <dbReference type="ChEBI" id="CHEBI:57792"/>
    </ligand>
</feature>
<keyword evidence="2 4" id="KW-0808">Transferase</keyword>
<keyword evidence="1 4" id="KW-0963">Cytoplasm</keyword>
<feature type="active site" description="Proton donor" evidence="4">
    <location>
        <position position="193"/>
    </location>
</feature>
<dbReference type="RefSeq" id="WP_180281272.1">
    <property type="nucleotide sequence ID" value="NZ_JABFDB010000002.1"/>
</dbReference>
<comment type="function">
    <text evidence="4">Catalyzes the complicated ring closure reaction between the two acyclic compounds 1-deoxy-D-xylulose-5-phosphate (DXP) and 3-amino-2-oxopropyl phosphate (1-amino-acetone-3-phosphate or AAP) to form pyridoxine 5'-phosphate (PNP) and inorganic phosphate.</text>
</comment>
<dbReference type="SUPFAM" id="SSF63892">
    <property type="entry name" value="Pyridoxine 5'-phosphate synthase"/>
    <property type="match status" value="1"/>
</dbReference>
<evidence type="ECO:0000256" key="3">
    <source>
        <dbReference type="ARBA" id="ARBA00023096"/>
    </source>
</evidence>
<feature type="binding site" evidence="4">
    <location>
        <position position="53"/>
    </location>
    <ligand>
        <name>1-deoxy-D-xylulose 5-phosphate</name>
        <dbReference type="ChEBI" id="CHEBI:57792"/>
    </ligand>
</feature>
<dbReference type="NCBIfam" id="NF003627">
    <property type="entry name" value="PRK05265.1-5"/>
    <property type="match status" value="1"/>
</dbReference>
<feature type="site" description="Transition state stabilizer" evidence="4">
    <location>
        <position position="154"/>
    </location>
</feature>
<proteinExistence type="inferred from homology"/>
<comment type="pathway">
    <text evidence="4">Cofactor biosynthesis; pyridoxine 5'-phosphate biosynthesis; pyridoxine 5'-phosphate from D-erythrose 4-phosphate: step 5/5.</text>
</comment>
<evidence type="ECO:0000313" key="7">
    <source>
        <dbReference type="Proteomes" id="UP000584642"/>
    </source>
</evidence>
<dbReference type="InterPro" id="IPR036130">
    <property type="entry name" value="Pyridoxine-5'_phos_synth"/>
</dbReference>
<evidence type="ECO:0000256" key="1">
    <source>
        <dbReference type="ARBA" id="ARBA00022490"/>
    </source>
</evidence>
<dbReference type="NCBIfam" id="NF003625">
    <property type="entry name" value="PRK05265.1-3"/>
    <property type="match status" value="1"/>
</dbReference>
<evidence type="ECO:0000256" key="4">
    <source>
        <dbReference type="HAMAP-Rule" id="MF_00279"/>
    </source>
</evidence>
<evidence type="ECO:0000313" key="6">
    <source>
        <dbReference type="EMBL" id="NYZ19534.1"/>
    </source>
</evidence>
<dbReference type="NCBIfam" id="TIGR00559">
    <property type="entry name" value="pdxJ"/>
    <property type="match status" value="1"/>
</dbReference>
<dbReference type="GO" id="GO:0033856">
    <property type="term" value="F:pyridoxine 5'-phosphate synthase activity"/>
    <property type="evidence" value="ECO:0007669"/>
    <property type="project" value="UniProtKB-EC"/>
</dbReference>
<feature type="binding site" evidence="4">
    <location>
        <position position="194"/>
    </location>
    <ligand>
        <name>3-amino-2-oxopropyl phosphate</name>
        <dbReference type="ChEBI" id="CHEBI:57279"/>
    </ligand>
</feature>
<dbReference type="EMBL" id="JABFDB010000002">
    <property type="protein sequence ID" value="NYZ19534.1"/>
    <property type="molecule type" value="Genomic_DNA"/>
</dbReference>
<dbReference type="Proteomes" id="UP000584642">
    <property type="component" value="Unassembled WGS sequence"/>
</dbReference>
<comment type="catalytic activity">
    <reaction evidence="4">
        <text>3-amino-2-oxopropyl phosphate + 1-deoxy-D-xylulose 5-phosphate = pyridoxine 5'-phosphate + phosphate + 2 H2O + H(+)</text>
        <dbReference type="Rhea" id="RHEA:15265"/>
        <dbReference type="ChEBI" id="CHEBI:15377"/>
        <dbReference type="ChEBI" id="CHEBI:15378"/>
        <dbReference type="ChEBI" id="CHEBI:43474"/>
        <dbReference type="ChEBI" id="CHEBI:57279"/>
        <dbReference type="ChEBI" id="CHEBI:57792"/>
        <dbReference type="ChEBI" id="CHEBI:58589"/>
        <dbReference type="EC" id="2.6.99.2"/>
    </reaction>
</comment>
<dbReference type="Gene3D" id="3.20.20.70">
    <property type="entry name" value="Aldolase class I"/>
    <property type="match status" value="1"/>
</dbReference>
<comment type="similarity">
    <text evidence="4">Belongs to the PNP synthase family.</text>
</comment>
<dbReference type="NCBIfam" id="NF003624">
    <property type="entry name" value="PRK05265.1-2"/>
    <property type="match status" value="1"/>
</dbReference>
<feature type="binding site" evidence="4">
    <location>
        <position position="10"/>
    </location>
    <ligand>
        <name>3-amino-2-oxopropyl phosphate</name>
        <dbReference type="ChEBI" id="CHEBI:57279"/>
    </ligand>
</feature>
<dbReference type="InterPro" id="IPR013785">
    <property type="entry name" value="Aldolase_TIM"/>
</dbReference>